<accession>A0AAW2G8Y3</accession>
<name>A0AAW2G8Y3_9HYME</name>
<dbReference type="AlphaFoldDB" id="A0AAW2G8Y3"/>
<evidence type="ECO:0008006" key="4">
    <source>
        <dbReference type="Google" id="ProtNLM"/>
    </source>
</evidence>
<feature type="signal peptide" evidence="1">
    <location>
        <begin position="1"/>
        <end position="20"/>
    </location>
</feature>
<evidence type="ECO:0000313" key="3">
    <source>
        <dbReference type="Proteomes" id="UP001430953"/>
    </source>
</evidence>
<comment type="caution">
    <text evidence="2">The sequence shown here is derived from an EMBL/GenBank/DDBJ whole genome shotgun (WGS) entry which is preliminary data.</text>
</comment>
<gene>
    <name evidence="2" type="ORF">PUN28_006499</name>
</gene>
<evidence type="ECO:0000256" key="1">
    <source>
        <dbReference type="SAM" id="SignalP"/>
    </source>
</evidence>
<keyword evidence="1" id="KW-0732">Signal</keyword>
<keyword evidence="3" id="KW-1185">Reference proteome</keyword>
<feature type="chain" id="PRO_5043643479" description="Glycine-rich protein" evidence="1">
    <location>
        <begin position="21"/>
        <end position="177"/>
    </location>
</feature>
<dbReference type="Proteomes" id="UP001430953">
    <property type="component" value="Unassembled WGS sequence"/>
</dbReference>
<proteinExistence type="predicted"/>
<sequence length="177" mass="18703">MKYLLLMTALSAIFLRGSLGKPTEIVLNSKLLGATATIANKTSEIEITRKQRSPQYGLLGDSGVLGYSDYDYNDDASSLRYGNRRKFYYKHRRPHGLFGGHGCRRYGCGGWQPDYGGHYGGQGTSFASASAGSIGGGGPYGGGQSQANAQSASFNIGPFSASFSAAQSSSGQNGFLK</sequence>
<protein>
    <recommendedName>
        <fullName evidence="4">Glycine-rich protein</fullName>
    </recommendedName>
</protein>
<reference evidence="2 3" key="1">
    <citation type="submission" date="2023-03" db="EMBL/GenBank/DDBJ databases">
        <title>High recombination rates correlate with genetic variation in Cardiocondyla obscurior ants.</title>
        <authorList>
            <person name="Errbii M."/>
        </authorList>
    </citation>
    <scope>NUCLEOTIDE SEQUENCE [LARGE SCALE GENOMIC DNA]</scope>
    <source>
        <strain evidence="2">Alpha-2009</strain>
        <tissue evidence="2">Whole body</tissue>
    </source>
</reference>
<organism evidence="2 3">
    <name type="scientific">Cardiocondyla obscurior</name>
    <dbReference type="NCBI Taxonomy" id="286306"/>
    <lineage>
        <taxon>Eukaryota</taxon>
        <taxon>Metazoa</taxon>
        <taxon>Ecdysozoa</taxon>
        <taxon>Arthropoda</taxon>
        <taxon>Hexapoda</taxon>
        <taxon>Insecta</taxon>
        <taxon>Pterygota</taxon>
        <taxon>Neoptera</taxon>
        <taxon>Endopterygota</taxon>
        <taxon>Hymenoptera</taxon>
        <taxon>Apocrita</taxon>
        <taxon>Aculeata</taxon>
        <taxon>Formicoidea</taxon>
        <taxon>Formicidae</taxon>
        <taxon>Myrmicinae</taxon>
        <taxon>Cardiocondyla</taxon>
    </lineage>
</organism>
<dbReference type="EMBL" id="JADYXP020000005">
    <property type="protein sequence ID" value="KAL0124689.1"/>
    <property type="molecule type" value="Genomic_DNA"/>
</dbReference>
<evidence type="ECO:0000313" key="2">
    <source>
        <dbReference type="EMBL" id="KAL0124689.1"/>
    </source>
</evidence>